<dbReference type="EMBL" id="FWXJ01000008">
    <property type="protein sequence ID" value="SMC59206.1"/>
    <property type="molecule type" value="Genomic_DNA"/>
</dbReference>
<dbReference type="PROSITE" id="PS51257">
    <property type="entry name" value="PROKAR_LIPOPROTEIN"/>
    <property type="match status" value="1"/>
</dbReference>
<dbReference type="InterPro" id="IPR021409">
    <property type="entry name" value="DUF3047"/>
</dbReference>
<organism evidence="1 2">
    <name type="scientific">Polynucleobacter kasalickyi</name>
    <dbReference type="NCBI Taxonomy" id="1938817"/>
    <lineage>
        <taxon>Bacteria</taxon>
        <taxon>Pseudomonadati</taxon>
        <taxon>Pseudomonadota</taxon>
        <taxon>Betaproteobacteria</taxon>
        <taxon>Burkholderiales</taxon>
        <taxon>Burkholderiaceae</taxon>
        <taxon>Polynucleobacter</taxon>
    </lineage>
</organism>
<dbReference type="OrthoDB" id="9775969at2"/>
<dbReference type="RefSeq" id="WP_084283758.1">
    <property type="nucleotide sequence ID" value="NZ_FWXJ01000008.1"/>
</dbReference>
<reference evidence="1" key="1">
    <citation type="submission" date="2017-04" db="EMBL/GenBank/DDBJ databases">
        <authorList>
            <person name="Afonso C.L."/>
            <person name="Miller P.J."/>
            <person name="Scott M.A."/>
            <person name="Spackman E."/>
            <person name="Goraichik I."/>
            <person name="Dimitrov K.M."/>
            <person name="Suarez D.L."/>
            <person name="Swayne D.E."/>
        </authorList>
    </citation>
    <scope>NUCLEOTIDE SEQUENCE [LARGE SCALE GENOMIC DNA]</scope>
    <source>
        <strain evidence="1">VK13</strain>
    </source>
</reference>
<dbReference type="Pfam" id="PF11249">
    <property type="entry name" value="DUF3047"/>
    <property type="match status" value="1"/>
</dbReference>
<dbReference type="AlphaFoldDB" id="A0A1W2AEW0"/>
<dbReference type="STRING" id="1938817.SAMN06296008_108112"/>
<gene>
    <name evidence="1" type="ORF">SAMN06296008_108112</name>
</gene>
<accession>A0A1W2AEW0</accession>
<evidence type="ECO:0000313" key="2">
    <source>
        <dbReference type="Proteomes" id="UP000192708"/>
    </source>
</evidence>
<proteinExistence type="predicted"/>
<dbReference type="Proteomes" id="UP000192708">
    <property type="component" value="Unassembled WGS sequence"/>
</dbReference>
<name>A0A1W2AEW0_9BURK</name>
<sequence length="280" mass="31428">MRGDDLIRSYLFYGFTILLVMTGCAGTPTQPTAPLENQRPIQDVQLEPEIKKFSQMLAKTMEISEASEIASSEDVEGWHLWSLAPHKNKTKYYLHNYLGKSVIHADAKSSASGLIVPLKARDVSGLDLNWSWKALKNIPLSDNTQGHKDDAPLRIVLGFEGDKSTLPLKDQLAFELAKLISGHDLPYATLMYIWSEKNGIEQVITNKHISRIKSIVVDSGTKDLGQWRMHKRSIEADFRKAYGENPGKLIAVGIMTDTDNTNDEVQAKYGDIEFLRRVGR</sequence>
<evidence type="ECO:0008006" key="3">
    <source>
        <dbReference type="Google" id="ProtNLM"/>
    </source>
</evidence>
<protein>
    <recommendedName>
        <fullName evidence="3">DUF3047 domain-containing protein</fullName>
    </recommendedName>
</protein>
<keyword evidence="2" id="KW-1185">Reference proteome</keyword>
<evidence type="ECO:0000313" key="1">
    <source>
        <dbReference type="EMBL" id="SMC59206.1"/>
    </source>
</evidence>